<proteinExistence type="predicted"/>
<evidence type="ECO:0000313" key="1">
    <source>
        <dbReference type="EMBL" id="POO00728.1"/>
    </source>
</evidence>
<keyword evidence="2" id="KW-1185">Reference proteome</keyword>
<reference evidence="2" key="1">
    <citation type="submission" date="2016-06" db="EMBL/GenBank/DDBJ databases">
        <title>Parallel loss of symbiosis genes in relatives of nitrogen-fixing non-legume Parasponia.</title>
        <authorList>
            <person name="Van Velzen R."/>
            <person name="Holmer R."/>
            <person name="Bu F."/>
            <person name="Rutten L."/>
            <person name="Van Zeijl A."/>
            <person name="Liu W."/>
            <person name="Santuari L."/>
            <person name="Cao Q."/>
            <person name="Sharma T."/>
            <person name="Shen D."/>
            <person name="Roswanjaya Y."/>
            <person name="Wardhani T."/>
            <person name="Kalhor M.S."/>
            <person name="Jansen J."/>
            <person name="Van den Hoogen J."/>
            <person name="Gungor B."/>
            <person name="Hartog M."/>
            <person name="Hontelez J."/>
            <person name="Verver J."/>
            <person name="Yang W.-C."/>
            <person name="Schijlen E."/>
            <person name="Repin R."/>
            <person name="Schilthuizen M."/>
            <person name="Schranz E."/>
            <person name="Heidstra R."/>
            <person name="Miyata K."/>
            <person name="Fedorova E."/>
            <person name="Kohlen W."/>
            <person name="Bisseling T."/>
            <person name="Smit S."/>
            <person name="Geurts R."/>
        </authorList>
    </citation>
    <scope>NUCLEOTIDE SEQUENCE [LARGE SCALE GENOMIC DNA]</scope>
    <source>
        <strain evidence="2">cv. RG33-2</strain>
    </source>
</reference>
<dbReference type="EMBL" id="JXTC01000011">
    <property type="protein sequence ID" value="POO00728.1"/>
    <property type="molecule type" value="Genomic_DNA"/>
</dbReference>
<name>A0A2P5FSE2_TREOI</name>
<accession>A0A2P5FSE2</accession>
<dbReference type="AlphaFoldDB" id="A0A2P5FSE2"/>
<gene>
    <name evidence="1" type="ORF">TorRG33x02_033590</name>
</gene>
<sequence length="114" mass="13123">YVSFWVPILLGSYSTKLSCCFNSYCTYFGLRMAFRTHETLVSELKTKDTYSIEDGTLWMLSNVSTHHTVTNEKLATTKRKLAFPSWLWYSKTGSLSETHSKTEKTNLCGHKHNV</sequence>
<protein>
    <submittedName>
        <fullName evidence="1">Uncharacterized protein</fullName>
    </submittedName>
</protein>
<organism evidence="1 2">
    <name type="scientific">Trema orientale</name>
    <name type="common">Charcoal tree</name>
    <name type="synonym">Celtis orientalis</name>
    <dbReference type="NCBI Taxonomy" id="63057"/>
    <lineage>
        <taxon>Eukaryota</taxon>
        <taxon>Viridiplantae</taxon>
        <taxon>Streptophyta</taxon>
        <taxon>Embryophyta</taxon>
        <taxon>Tracheophyta</taxon>
        <taxon>Spermatophyta</taxon>
        <taxon>Magnoliopsida</taxon>
        <taxon>eudicotyledons</taxon>
        <taxon>Gunneridae</taxon>
        <taxon>Pentapetalae</taxon>
        <taxon>rosids</taxon>
        <taxon>fabids</taxon>
        <taxon>Rosales</taxon>
        <taxon>Cannabaceae</taxon>
        <taxon>Trema</taxon>
    </lineage>
</organism>
<comment type="caution">
    <text evidence="1">The sequence shown here is derived from an EMBL/GenBank/DDBJ whole genome shotgun (WGS) entry which is preliminary data.</text>
</comment>
<feature type="non-terminal residue" evidence="1">
    <location>
        <position position="1"/>
    </location>
</feature>
<dbReference type="InParanoid" id="A0A2P5FSE2"/>
<dbReference type="Proteomes" id="UP000237000">
    <property type="component" value="Unassembled WGS sequence"/>
</dbReference>
<evidence type="ECO:0000313" key="2">
    <source>
        <dbReference type="Proteomes" id="UP000237000"/>
    </source>
</evidence>